<sequence>MLDVQYRMRGVISKFPREEFYDGLLTDGDGVNDRKFGKRLLEGVKAKCPCLGEMRILDYRGQEQKQGMSLVNMGEVEVIVKVLEALGNIFGSLVLKGKVGIITPYASQVGAIKRRLEAAGDRIVHADTNTVDGFQGRECEIIILSLVRAGKGEGVGFLEDRRRMNVALTRPREMLIIVSDVQRVGKDKVWGKLFQAAREERNIVALGGKVPEKLEDLKDPKAPQAFDALEEGEERGVEGGVAQDVYGLGGL</sequence>
<keyword evidence="1" id="KW-0547">Nucleotide-binding</keyword>
<proteinExistence type="predicted"/>
<dbReference type="Gene3D" id="3.40.50.300">
    <property type="entry name" value="P-loop containing nucleotide triphosphate hydrolases"/>
    <property type="match status" value="1"/>
</dbReference>
<dbReference type="SUPFAM" id="SSF52540">
    <property type="entry name" value="P-loop containing nucleoside triphosphate hydrolases"/>
    <property type="match status" value="1"/>
</dbReference>
<dbReference type="GO" id="GO:0005524">
    <property type="term" value="F:ATP binding"/>
    <property type="evidence" value="ECO:0007669"/>
    <property type="project" value="UniProtKB-KW"/>
</dbReference>
<keyword evidence="4" id="KW-0067">ATP-binding</keyword>
<dbReference type="FunFam" id="3.40.50.300:FF:000326">
    <property type="entry name" value="P-loop containing nucleoside triphosphate hydrolase"/>
    <property type="match status" value="1"/>
</dbReference>
<dbReference type="GO" id="GO:0004386">
    <property type="term" value="F:helicase activity"/>
    <property type="evidence" value="ECO:0007669"/>
    <property type="project" value="UniProtKB-KW"/>
</dbReference>
<dbReference type="EMBL" id="BRXZ01000874">
    <property type="protein sequence ID" value="GMH56299.1"/>
    <property type="molecule type" value="Genomic_DNA"/>
</dbReference>
<dbReference type="AlphaFoldDB" id="A0A9W7DU25"/>
<dbReference type="InterPro" id="IPR041679">
    <property type="entry name" value="DNA2/NAM7-like_C"/>
</dbReference>
<reference evidence="6" key="1">
    <citation type="submission" date="2022-07" db="EMBL/GenBank/DDBJ databases">
        <title>Genome analysis of Parmales, a sister group of diatoms, reveals the evolutionary specialization of diatoms from phago-mixotrophs to photoautotrophs.</title>
        <authorList>
            <person name="Ban H."/>
            <person name="Sato S."/>
            <person name="Yoshikawa S."/>
            <person name="Kazumasa Y."/>
            <person name="Nakamura Y."/>
            <person name="Ichinomiya M."/>
            <person name="Saitoh K."/>
            <person name="Sato N."/>
            <person name="Blanc-Mathieu R."/>
            <person name="Endo H."/>
            <person name="Kuwata A."/>
            <person name="Ogata H."/>
        </authorList>
    </citation>
    <scope>NUCLEOTIDE SEQUENCE</scope>
</reference>
<keyword evidence="2" id="KW-0378">Hydrolase</keyword>
<dbReference type="OrthoDB" id="6513042at2759"/>
<keyword evidence="7" id="KW-1185">Reference proteome</keyword>
<evidence type="ECO:0000313" key="7">
    <source>
        <dbReference type="Proteomes" id="UP001165082"/>
    </source>
</evidence>
<dbReference type="GO" id="GO:0016787">
    <property type="term" value="F:hydrolase activity"/>
    <property type="evidence" value="ECO:0007669"/>
    <property type="project" value="UniProtKB-KW"/>
</dbReference>
<evidence type="ECO:0000256" key="2">
    <source>
        <dbReference type="ARBA" id="ARBA00022801"/>
    </source>
</evidence>
<comment type="caution">
    <text evidence="6">The sequence shown here is derived from an EMBL/GenBank/DDBJ whole genome shotgun (WGS) entry which is preliminary data.</text>
</comment>
<evidence type="ECO:0000313" key="6">
    <source>
        <dbReference type="EMBL" id="GMH56299.1"/>
    </source>
</evidence>
<evidence type="ECO:0000256" key="3">
    <source>
        <dbReference type="ARBA" id="ARBA00022806"/>
    </source>
</evidence>
<protein>
    <recommendedName>
        <fullName evidence="5">DNA2/NAM7 helicase-like C-terminal domain-containing protein</fullName>
    </recommendedName>
</protein>
<dbReference type="GO" id="GO:0005694">
    <property type="term" value="C:chromosome"/>
    <property type="evidence" value="ECO:0007669"/>
    <property type="project" value="UniProtKB-ARBA"/>
</dbReference>
<dbReference type="Proteomes" id="UP001165082">
    <property type="component" value="Unassembled WGS sequence"/>
</dbReference>
<keyword evidence="3" id="KW-0347">Helicase</keyword>
<dbReference type="InterPro" id="IPR047187">
    <property type="entry name" value="SF1_C_Upf1"/>
</dbReference>
<name>A0A9W7DU25_9STRA</name>
<dbReference type="CDD" id="cd18808">
    <property type="entry name" value="SF1_C_Upf1"/>
    <property type="match status" value="1"/>
</dbReference>
<gene>
    <name evidence="6" type="ORF">TrRE_jg5806</name>
</gene>
<dbReference type="InterPro" id="IPR027417">
    <property type="entry name" value="P-loop_NTPase"/>
</dbReference>
<dbReference type="InterPro" id="IPR045055">
    <property type="entry name" value="DNA2/NAM7-like"/>
</dbReference>
<accession>A0A9W7DU25</accession>
<evidence type="ECO:0000259" key="5">
    <source>
        <dbReference type="Pfam" id="PF13087"/>
    </source>
</evidence>
<dbReference type="PANTHER" id="PTHR10887">
    <property type="entry name" value="DNA2/NAM7 HELICASE FAMILY"/>
    <property type="match status" value="1"/>
</dbReference>
<feature type="domain" description="DNA2/NAM7 helicase-like C-terminal" evidence="5">
    <location>
        <begin position="1"/>
        <end position="180"/>
    </location>
</feature>
<dbReference type="Pfam" id="PF13087">
    <property type="entry name" value="AAA_12"/>
    <property type="match status" value="1"/>
</dbReference>
<evidence type="ECO:0000256" key="1">
    <source>
        <dbReference type="ARBA" id="ARBA00022741"/>
    </source>
</evidence>
<evidence type="ECO:0000256" key="4">
    <source>
        <dbReference type="ARBA" id="ARBA00022840"/>
    </source>
</evidence>
<dbReference type="PANTHER" id="PTHR10887:SF495">
    <property type="entry name" value="HELICASE SENATAXIN ISOFORM X1-RELATED"/>
    <property type="match status" value="1"/>
</dbReference>
<organism evidence="6 7">
    <name type="scientific">Triparma retinervis</name>
    <dbReference type="NCBI Taxonomy" id="2557542"/>
    <lineage>
        <taxon>Eukaryota</taxon>
        <taxon>Sar</taxon>
        <taxon>Stramenopiles</taxon>
        <taxon>Ochrophyta</taxon>
        <taxon>Bolidophyceae</taxon>
        <taxon>Parmales</taxon>
        <taxon>Triparmaceae</taxon>
        <taxon>Triparma</taxon>
    </lineage>
</organism>